<sequence length="71" mass="6798">MSGPQKSPGNPSGGGLIEHSKPDALNMSRRSEGLTGAAETGAAETGAAETGAAETAAVETAGAETVAVQST</sequence>
<evidence type="ECO:0000256" key="1">
    <source>
        <dbReference type="SAM" id="MobiDB-lite"/>
    </source>
</evidence>
<name>A0AAI8YMC2_9PEZI</name>
<reference evidence="2" key="1">
    <citation type="submission" date="2023-10" db="EMBL/GenBank/DDBJ databases">
        <authorList>
            <person name="Hackl T."/>
        </authorList>
    </citation>
    <scope>NUCLEOTIDE SEQUENCE</scope>
</reference>
<feature type="compositionally biased region" description="Polar residues" evidence="1">
    <location>
        <begin position="1"/>
        <end position="10"/>
    </location>
</feature>
<feature type="region of interest" description="Disordered" evidence="1">
    <location>
        <begin position="1"/>
        <end position="71"/>
    </location>
</feature>
<feature type="compositionally biased region" description="Low complexity" evidence="1">
    <location>
        <begin position="35"/>
        <end position="71"/>
    </location>
</feature>
<dbReference type="EMBL" id="CAUWAG010000019">
    <property type="protein sequence ID" value="CAJ2512542.1"/>
    <property type="molecule type" value="Genomic_DNA"/>
</dbReference>
<gene>
    <name evidence="2" type="ORF">KHLLAP_LOCUS13010</name>
</gene>
<proteinExistence type="predicted"/>
<dbReference type="AlphaFoldDB" id="A0AAI8YMC2"/>
<keyword evidence="3" id="KW-1185">Reference proteome</keyword>
<accession>A0AAI8YMC2</accession>
<comment type="caution">
    <text evidence="2">The sequence shown here is derived from an EMBL/GenBank/DDBJ whole genome shotgun (WGS) entry which is preliminary data.</text>
</comment>
<protein>
    <submittedName>
        <fullName evidence="2">Uu.00g055570.m01.CDS01</fullName>
    </submittedName>
</protein>
<evidence type="ECO:0000313" key="3">
    <source>
        <dbReference type="Proteomes" id="UP001295740"/>
    </source>
</evidence>
<organism evidence="2 3">
    <name type="scientific">Anthostomella pinea</name>
    <dbReference type="NCBI Taxonomy" id="933095"/>
    <lineage>
        <taxon>Eukaryota</taxon>
        <taxon>Fungi</taxon>
        <taxon>Dikarya</taxon>
        <taxon>Ascomycota</taxon>
        <taxon>Pezizomycotina</taxon>
        <taxon>Sordariomycetes</taxon>
        <taxon>Xylariomycetidae</taxon>
        <taxon>Xylariales</taxon>
        <taxon>Xylariaceae</taxon>
        <taxon>Anthostomella</taxon>
    </lineage>
</organism>
<dbReference type="Proteomes" id="UP001295740">
    <property type="component" value="Unassembled WGS sequence"/>
</dbReference>
<evidence type="ECO:0000313" key="2">
    <source>
        <dbReference type="EMBL" id="CAJ2512542.1"/>
    </source>
</evidence>